<dbReference type="PANTHER" id="PTHR38588">
    <property type="entry name" value="BLL0334 PROTEIN"/>
    <property type="match status" value="1"/>
</dbReference>
<protein>
    <submittedName>
        <fullName evidence="1">Carbon monoxide dehydrogenase subunit G</fullName>
    </submittedName>
</protein>
<dbReference type="Pfam" id="PF06240">
    <property type="entry name" value="COXG"/>
    <property type="match status" value="1"/>
</dbReference>
<comment type="caution">
    <text evidence="1">The sequence shown here is derived from an EMBL/GenBank/DDBJ whole genome shotgun (WGS) entry which is preliminary data.</text>
</comment>
<name>A0ABV8XL14_9DEIO</name>
<dbReference type="CDD" id="cd05018">
    <property type="entry name" value="CoxG"/>
    <property type="match status" value="1"/>
</dbReference>
<evidence type="ECO:0000313" key="1">
    <source>
        <dbReference type="EMBL" id="MFC4426256.1"/>
    </source>
</evidence>
<organism evidence="1 2">
    <name type="scientific">Deinococcus navajonensis</name>
    <dbReference type="NCBI Taxonomy" id="309884"/>
    <lineage>
        <taxon>Bacteria</taxon>
        <taxon>Thermotogati</taxon>
        <taxon>Deinococcota</taxon>
        <taxon>Deinococci</taxon>
        <taxon>Deinococcales</taxon>
        <taxon>Deinococcaceae</taxon>
        <taxon>Deinococcus</taxon>
    </lineage>
</organism>
<keyword evidence="2" id="KW-1185">Reference proteome</keyword>
<dbReference type="PANTHER" id="PTHR38588:SF1">
    <property type="entry name" value="BLL0334 PROTEIN"/>
    <property type="match status" value="1"/>
</dbReference>
<reference evidence="2" key="1">
    <citation type="journal article" date="2019" name="Int. J. Syst. Evol. Microbiol.">
        <title>The Global Catalogue of Microorganisms (GCM) 10K type strain sequencing project: providing services to taxonomists for standard genome sequencing and annotation.</title>
        <authorList>
            <consortium name="The Broad Institute Genomics Platform"/>
            <consortium name="The Broad Institute Genome Sequencing Center for Infectious Disease"/>
            <person name="Wu L."/>
            <person name="Ma J."/>
        </authorList>
    </citation>
    <scope>NUCLEOTIDE SEQUENCE [LARGE SCALE GENOMIC DNA]</scope>
    <source>
        <strain evidence="2">CCUG 56029</strain>
    </source>
</reference>
<dbReference type="EMBL" id="JBHSEH010000006">
    <property type="protein sequence ID" value="MFC4426256.1"/>
    <property type="molecule type" value="Genomic_DNA"/>
</dbReference>
<proteinExistence type="predicted"/>
<gene>
    <name evidence="1" type="ORF">ACFOZ9_08515</name>
</gene>
<dbReference type="RefSeq" id="WP_380038530.1">
    <property type="nucleotide sequence ID" value="NZ_JBHSEH010000006.1"/>
</dbReference>
<dbReference type="SUPFAM" id="SSF55961">
    <property type="entry name" value="Bet v1-like"/>
    <property type="match status" value="1"/>
</dbReference>
<dbReference type="Gene3D" id="3.30.530.20">
    <property type="match status" value="1"/>
</dbReference>
<accession>A0ABV8XL14</accession>
<dbReference type="InterPro" id="IPR010419">
    <property type="entry name" value="CO_DH_gsu"/>
</dbReference>
<dbReference type="InterPro" id="IPR023393">
    <property type="entry name" value="START-like_dom_sf"/>
</dbReference>
<dbReference type="Proteomes" id="UP001595998">
    <property type="component" value="Unassembled WGS sequence"/>
</dbReference>
<evidence type="ECO:0000313" key="2">
    <source>
        <dbReference type="Proteomes" id="UP001595998"/>
    </source>
</evidence>
<sequence length="154" mass="16431">MDLTASGQNHIPAPPATVWAFLQDPEQVARCLPEVRDVRPVDAHHADAAVQVGAGLLRGQLRLRLTLEPDEAQGLVRVHVQGGGLGSTVTLRAEARVVDRGDGHSRLDWQGRAELSGPVTRLGARQLDAQAQRLVVRTFQTVSARISAASGTLA</sequence>